<dbReference type="KEGG" id="cavi:CAV_1622"/>
<reference evidence="2 3" key="1">
    <citation type="submission" date="2017-07" db="EMBL/GenBank/DDBJ databases">
        <title>Analysis of two Campylobacter avium genomes and identification of a novel hippuricase gene.</title>
        <authorList>
            <person name="Miller W.G."/>
            <person name="Chapman M.H."/>
            <person name="Yee E."/>
            <person name="Revez J."/>
            <person name="Bono J.L."/>
            <person name="Rossi M."/>
        </authorList>
    </citation>
    <scope>NUCLEOTIDE SEQUENCE [LARGE SCALE GENOMIC DNA]</scope>
    <source>
        <strain evidence="2 3">LMG 24591</strain>
    </source>
</reference>
<dbReference type="RefSeq" id="WP_094324360.1">
    <property type="nucleotide sequence ID" value="NZ_CP022347.1"/>
</dbReference>
<evidence type="ECO:0000313" key="2">
    <source>
        <dbReference type="EMBL" id="ASQ31221.1"/>
    </source>
</evidence>
<dbReference type="CDD" id="cd00009">
    <property type="entry name" value="AAA"/>
    <property type="match status" value="1"/>
</dbReference>
<dbReference type="PANTHER" id="PTHR35894:SF7">
    <property type="entry name" value="GENERAL SECRETION PATHWAY PROTEIN A-RELATED"/>
    <property type="match status" value="1"/>
</dbReference>
<evidence type="ECO:0000259" key="1">
    <source>
        <dbReference type="SMART" id="SM00382"/>
    </source>
</evidence>
<accession>A0A222MZG1</accession>
<proteinExistence type="predicted"/>
<dbReference type="SUPFAM" id="SSF52540">
    <property type="entry name" value="P-loop containing nucleoside triphosphate hydrolases"/>
    <property type="match status" value="1"/>
</dbReference>
<dbReference type="SMART" id="SM00382">
    <property type="entry name" value="AAA"/>
    <property type="match status" value="1"/>
</dbReference>
<gene>
    <name evidence="2" type="ORF">CAV_1622</name>
</gene>
<dbReference type="Gene3D" id="3.40.50.300">
    <property type="entry name" value="P-loop containing nucleotide triphosphate hydrolases"/>
    <property type="match status" value="1"/>
</dbReference>
<dbReference type="InterPro" id="IPR027417">
    <property type="entry name" value="P-loop_NTPase"/>
</dbReference>
<dbReference type="EMBL" id="CP022347">
    <property type="protein sequence ID" value="ASQ31221.1"/>
    <property type="molecule type" value="Genomic_DNA"/>
</dbReference>
<organism evidence="2 3">
    <name type="scientific">Campylobacter avium LMG 24591</name>
    <dbReference type="NCBI Taxonomy" id="522484"/>
    <lineage>
        <taxon>Bacteria</taxon>
        <taxon>Pseudomonadati</taxon>
        <taxon>Campylobacterota</taxon>
        <taxon>Epsilonproteobacteria</taxon>
        <taxon>Campylobacterales</taxon>
        <taxon>Campylobacteraceae</taxon>
        <taxon>Campylobacter</taxon>
    </lineage>
</organism>
<dbReference type="Proteomes" id="UP000201169">
    <property type="component" value="Chromosome"/>
</dbReference>
<dbReference type="OrthoDB" id="5362266at2"/>
<dbReference type="InterPro" id="IPR049945">
    <property type="entry name" value="AAA_22"/>
</dbReference>
<protein>
    <submittedName>
        <fullName evidence="2">AAA domain protein</fullName>
    </submittedName>
</protein>
<dbReference type="PANTHER" id="PTHR35894">
    <property type="entry name" value="GENERAL SECRETION PATHWAY PROTEIN A-RELATED"/>
    <property type="match status" value="1"/>
</dbReference>
<dbReference type="AlphaFoldDB" id="A0A222MZG1"/>
<feature type="domain" description="AAA+ ATPase" evidence="1">
    <location>
        <begin position="24"/>
        <end position="154"/>
    </location>
</feature>
<keyword evidence="3" id="KW-1185">Reference proteome</keyword>
<sequence length="228" mass="26423">MSVFVDLKSQNLALTSLKNALENKAKIILLLGKSGTGKSFLLDTISKKYDFILFKKPFFNEEELSSNIANAVLKQDIKPSFDELYKLLSKEKGHFVLIFDEFGMYEDVLLERLRILSELNCLSLVFSTHKKHKLLEKEHFASRISKEIILEQAKKEELKYYLKEKYNTVFNTSCLSFLAKKSLLNLRTVDKLLNTFKELELHYEKARKTKDNKSLLELSALHHGIIKA</sequence>
<dbReference type="InterPro" id="IPR003593">
    <property type="entry name" value="AAA+_ATPase"/>
</dbReference>
<dbReference type="InterPro" id="IPR052026">
    <property type="entry name" value="ExeA_AAA_ATPase_DNA-bind"/>
</dbReference>
<dbReference type="GO" id="GO:0016887">
    <property type="term" value="F:ATP hydrolysis activity"/>
    <property type="evidence" value="ECO:0007669"/>
    <property type="project" value="InterPro"/>
</dbReference>
<name>A0A222MZG1_9BACT</name>
<evidence type="ECO:0000313" key="3">
    <source>
        <dbReference type="Proteomes" id="UP000201169"/>
    </source>
</evidence>
<dbReference type="Pfam" id="PF13401">
    <property type="entry name" value="AAA_22"/>
    <property type="match status" value="1"/>
</dbReference>